<accession>A0A1Q9E0F7</accession>
<dbReference type="AlphaFoldDB" id="A0A1Q9E0F7"/>
<proteinExistence type="predicted"/>
<dbReference type="InterPro" id="IPR051553">
    <property type="entry name" value="Ran_GTPase-activating"/>
</dbReference>
<comment type="caution">
    <text evidence="1">The sequence shown here is derived from an EMBL/GenBank/DDBJ whole genome shotgun (WGS) entry which is preliminary data.</text>
</comment>
<gene>
    <name evidence="1" type="ORF">AK812_SmicGene16390</name>
</gene>
<sequence>MGSEPWHPWMPFVGFLCGREDDDCLLRICGRPSRPPRAEGAPAVTVEAAPVAVHQTTADEGSPVGGLVRVAALAPPVLAQEKATFAAAPGNTGCGGLPPEKNWGYGRLPGLLGQLFQAGTHLATLRYGALDGRLGRGVVDIVDGDMDLELLLPGSAFPDRRDLGLLKLGAFEAIRVAAGRRVTVDADVNEEVGTLKRRAQIALGVGRGRLVGSSGSVLDAWTPIKRARLQNGDLLALHINRVQVQASSEAFAAILGDGSVVTWGRTNLDGDSGAVQDQLKNVQQIQATSGAFAAILDDGSVVTWGLSAYGGDSSTVRGQLKNVQQIQASAFAFAAVLRDGCIVTWGRATHGGDSSAVQGQLKNVRQIQASHFAFAAVLGEGSVVTWGLSGHGGDSSAVQDHLKNVQQIQATSGAFAAILDDGSVVTWGLSAYGGDSSTVRGQLKNVQQIQASDSAFAAVLGDGSIVTWGSADSGGDSSAVYDLLQPE</sequence>
<organism evidence="1 2">
    <name type="scientific">Symbiodinium microadriaticum</name>
    <name type="common">Dinoflagellate</name>
    <name type="synonym">Zooxanthella microadriatica</name>
    <dbReference type="NCBI Taxonomy" id="2951"/>
    <lineage>
        <taxon>Eukaryota</taxon>
        <taxon>Sar</taxon>
        <taxon>Alveolata</taxon>
        <taxon>Dinophyceae</taxon>
        <taxon>Suessiales</taxon>
        <taxon>Symbiodiniaceae</taxon>
        <taxon>Symbiodinium</taxon>
    </lineage>
</organism>
<dbReference type="PANTHER" id="PTHR45982:SF1">
    <property type="entry name" value="REGULATOR OF CHROMOSOME CONDENSATION"/>
    <property type="match status" value="1"/>
</dbReference>
<evidence type="ECO:0000313" key="1">
    <source>
        <dbReference type="EMBL" id="OLQ00903.1"/>
    </source>
</evidence>
<evidence type="ECO:0008006" key="3">
    <source>
        <dbReference type="Google" id="ProtNLM"/>
    </source>
</evidence>
<dbReference type="Proteomes" id="UP000186817">
    <property type="component" value="Unassembled WGS sequence"/>
</dbReference>
<dbReference type="PANTHER" id="PTHR45982">
    <property type="entry name" value="REGULATOR OF CHROMOSOME CONDENSATION"/>
    <property type="match status" value="1"/>
</dbReference>
<dbReference type="InterPro" id="IPR009091">
    <property type="entry name" value="RCC1/BLIP-II"/>
</dbReference>
<dbReference type="EMBL" id="LSRX01000311">
    <property type="protein sequence ID" value="OLQ00903.1"/>
    <property type="molecule type" value="Genomic_DNA"/>
</dbReference>
<reference evidence="1 2" key="1">
    <citation type="submission" date="2016-02" db="EMBL/GenBank/DDBJ databases">
        <title>Genome analysis of coral dinoflagellate symbionts highlights evolutionary adaptations to a symbiotic lifestyle.</title>
        <authorList>
            <person name="Aranda M."/>
            <person name="Li Y."/>
            <person name="Liew Y.J."/>
            <person name="Baumgarten S."/>
            <person name="Simakov O."/>
            <person name="Wilson M."/>
            <person name="Piel J."/>
            <person name="Ashoor H."/>
            <person name="Bougouffa S."/>
            <person name="Bajic V.B."/>
            <person name="Ryu T."/>
            <person name="Ravasi T."/>
            <person name="Bayer T."/>
            <person name="Micklem G."/>
            <person name="Kim H."/>
            <person name="Bhak J."/>
            <person name="Lajeunesse T.C."/>
            <person name="Voolstra C.R."/>
        </authorList>
    </citation>
    <scope>NUCLEOTIDE SEQUENCE [LARGE SCALE GENOMIC DNA]</scope>
    <source>
        <strain evidence="1 2">CCMP2467</strain>
    </source>
</reference>
<dbReference type="Gene3D" id="2.130.10.30">
    <property type="entry name" value="Regulator of chromosome condensation 1/beta-lactamase-inhibitor protein II"/>
    <property type="match status" value="1"/>
</dbReference>
<dbReference type="SUPFAM" id="SSF50985">
    <property type="entry name" value="RCC1/BLIP-II"/>
    <property type="match status" value="1"/>
</dbReference>
<name>A0A1Q9E0F7_SYMMI</name>
<evidence type="ECO:0000313" key="2">
    <source>
        <dbReference type="Proteomes" id="UP000186817"/>
    </source>
</evidence>
<keyword evidence="2" id="KW-1185">Reference proteome</keyword>
<protein>
    <recommendedName>
        <fullName evidence="3">E3 ubiquitin-protein ligase HERC2</fullName>
    </recommendedName>
</protein>